<evidence type="ECO:0000256" key="1">
    <source>
        <dbReference type="SAM" id="MobiDB-lite"/>
    </source>
</evidence>
<protein>
    <submittedName>
        <fullName evidence="2">Os01g0367800 protein</fullName>
    </submittedName>
</protein>
<dbReference type="Proteomes" id="UP000059680">
    <property type="component" value="Chromosome 1"/>
</dbReference>
<evidence type="ECO:0000313" key="2">
    <source>
        <dbReference type="EMBL" id="BAS72152.1"/>
    </source>
</evidence>
<feature type="region of interest" description="Disordered" evidence="1">
    <location>
        <begin position="1"/>
        <end position="83"/>
    </location>
</feature>
<name>A0A0P0V322_ORYSJ</name>
<dbReference type="EMBL" id="AP014957">
    <property type="protein sequence ID" value="BAS72152.1"/>
    <property type="molecule type" value="Genomic_DNA"/>
</dbReference>
<dbReference type="AlphaFoldDB" id="A0A0P0V322"/>
<reference evidence="2 3" key="2">
    <citation type="journal article" date="2013" name="Plant Cell Physiol.">
        <title>Rice Annotation Project Database (RAP-DB): an integrative and interactive database for rice genomics.</title>
        <authorList>
            <person name="Sakai H."/>
            <person name="Lee S.S."/>
            <person name="Tanaka T."/>
            <person name="Numa H."/>
            <person name="Kim J."/>
            <person name="Kawahara Y."/>
            <person name="Wakimoto H."/>
            <person name="Yang C.C."/>
            <person name="Iwamoto M."/>
            <person name="Abe T."/>
            <person name="Yamada Y."/>
            <person name="Muto A."/>
            <person name="Inokuchi H."/>
            <person name="Ikemura T."/>
            <person name="Matsumoto T."/>
            <person name="Sasaki T."/>
            <person name="Itoh T."/>
        </authorList>
    </citation>
    <scope>NUCLEOTIDE SEQUENCE [LARGE SCALE GENOMIC DNA]</scope>
    <source>
        <strain evidence="3">cv. Nipponbare</strain>
    </source>
</reference>
<feature type="compositionally biased region" description="Low complexity" evidence="1">
    <location>
        <begin position="44"/>
        <end position="62"/>
    </location>
</feature>
<organism evidence="2 3">
    <name type="scientific">Oryza sativa subsp. japonica</name>
    <name type="common">Rice</name>
    <dbReference type="NCBI Taxonomy" id="39947"/>
    <lineage>
        <taxon>Eukaryota</taxon>
        <taxon>Viridiplantae</taxon>
        <taxon>Streptophyta</taxon>
        <taxon>Embryophyta</taxon>
        <taxon>Tracheophyta</taxon>
        <taxon>Spermatophyta</taxon>
        <taxon>Magnoliopsida</taxon>
        <taxon>Liliopsida</taxon>
        <taxon>Poales</taxon>
        <taxon>Poaceae</taxon>
        <taxon>BOP clade</taxon>
        <taxon>Oryzoideae</taxon>
        <taxon>Oryzeae</taxon>
        <taxon>Oryzinae</taxon>
        <taxon>Oryza</taxon>
        <taxon>Oryza sativa</taxon>
    </lineage>
</organism>
<accession>A0A0P0V322</accession>
<sequence>MRPRKRGSRYREHEWRRIGSGMPVHGKASPPTPSSDQQVSEEMSTPGTSSSPAGGAVAVTSPTPSPSPSLAPVTTPNTNSKDTNVIEIDDDVAVGNKRKLKYAIWQEFGQVKVGNVWKAKCSWCQKLLSGETKKWENT</sequence>
<feature type="compositionally biased region" description="Polar residues" evidence="1">
    <location>
        <begin position="34"/>
        <end position="43"/>
    </location>
</feature>
<dbReference type="InParanoid" id="A0A0P0V322"/>
<keyword evidence="3" id="KW-1185">Reference proteome</keyword>
<reference evidence="2 3" key="3">
    <citation type="journal article" date="2013" name="Rice">
        <title>Improvement of the Oryza sativa Nipponbare reference genome using next generation sequence and optical map data.</title>
        <authorList>
            <person name="Kawahara Y."/>
            <person name="de la Bastide M."/>
            <person name="Hamilton J.P."/>
            <person name="Kanamori H."/>
            <person name="McCombie W.R."/>
            <person name="Ouyang S."/>
            <person name="Schwartz D.C."/>
            <person name="Tanaka T."/>
            <person name="Wu J."/>
            <person name="Zhou S."/>
            <person name="Childs K.L."/>
            <person name="Davidson R.M."/>
            <person name="Lin H."/>
            <person name="Quesada-Ocampo L."/>
            <person name="Vaillancourt B."/>
            <person name="Sakai H."/>
            <person name="Lee S.S."/>
            <person name="Kim J."/>
            <person name="Numa H."/>
            <person name="Itoh T."/>
            <person name="Buell C.R."/>
            <person name="Matsumoto T."/>
        </authorList>
    </citation>
    <scope>NUCLEOTIDE SEQUENCE [LARGE SCALE GENOMIC DNA]</scope>
    <source>
        <strain evidence="3">cv. Nipponbare</strain>
    </source>
</reference>
<gene>
    <name evidence="2" type="ordered locus">Os01g0367800</name>
    <name evidence="2" type="ORF">OSNPB_010367800</name>
</gene>
<proteinExistence type="predicted"/>
<evidence type="ECO:0000313" key="3">
    <source>
        <dbReference type="Proteomes" id="UP000059680"/>
    </source>
</evidence>
<dbReference type="SMR" id="A0A0P0V322"/>
<dbReference type="PaxDb" id="39947-A0A0P0V322"/>
<reference evidence="3" key="1">
    <citation type="journal article" date="2005" name="Nature">
        <title>The map-based sequence of the rice genome.</title>
        <authorList>
            <consortium name="International rice genome sequencing project (IRGSP)"/>
            <person name="Matsumoto T."/>
            <person name="Wu J."/>
            <person name="Kanamori H."/>
            <person name="Katayose Y."/>
            <person name="Fujisawa M."/>
            <person name="Namiki N."/>
            <person name="Mizuno H."/>
            <person name="Yamamoto K."/>
            <person name="Antonio B.A."/>
            <person name="Baba T."/>
            <person name="Sakata K."/>
            <person name="Nagamura Y."/>
            <person name="Aoki H."/>
            <person name="Arikawa K."/>
            <person name="Arita K."/>
            <person name="Bito T."/>
            <person name="Chiden Y."/>
            <person name="Fujitsuka N."/>
            <person name="Fukunaka R."/>
            <person name="Hamada M."/>
            <person name="Harada C."/>
            <person name="Hayashi A."/>
            <person name="Hijishita S."/>
            <person name="Honda M."/>
            <person name="Hosokawa S."/>
            <person name="Ichikawa Y."/>
            <person name="Idonuma A."/>
            <person name="Iijima M."/>
            <person name="Ikeda M."/>
            <person name="Ikeno M."/>
            <person name="Ito K."/>
            <person name="Ito S."/>
            <person name="Ito T."/>
            <person name="Ito Y."/>
            <person name="Ito Y."/>
            <person name="Iwabuchi A."/>
            <person name="Kamiya K."/>
            <person name="Karasawa W."/>
            <person name="Kurita K."/>
            <person name="Katagiri S."/>
            <person name="Kikuta A."/>
            <person name="Kobayashi H."/>
            <person name="Kobayashi N."/>
            <person name="Machita K."/>
            <person name="Maehara T."/>
            <person name="Masukawa M."/>
            <person name="Mizubayashi T."/>
            <person name="Mukai Y."/>
            <person name="Nagasaki H."/>
            <person name="Nagata Y."/>
            <person name="Naito S."/>
            <person name="Nakashima M."/>
            <person name="Nakama Y."/>
            <person name="Nakamichi Y."/>
            <person name="Nakamura M."/>
            <person name="Meguro A."/>
            <person name="Negishi M."/>
            <person name="Ohta I."/>
            <person name="Ohta T."/>
            <person name="Okamoto M."/>
            <person name="Ono N."/>
            <person name="Saji S."/>
            <person name="Sakaguchi M."/>
            <person name="Sakai K."/>
            <person name="Shibata M."/>
            <person name="Shimokawa T."/>
            <person name="Song J."/>
            <person name="Takazaki Y."/>
            <person name="Terasawa K."/>
            <person name="Tsugane M."/>
            <person name="Tsuji K."/>
            <person name="Ueda S."/>
            <person name="Waki K."/>
            <person name="Yamagata H."/>
            <person name="Yamamoto M."/>
            <person name="Yamamoto S."/>
            <person name="Yamane H."/>
            <person name="Yoshiki S."/>
            <person name="Yoshihara R."/>
            <person name="Yukawa K."/>
            <person name="Zhong H."/>
            <person name="Yano M."/>
            <person name="Yuan Q."/>
            <person name="Ouyang S."/>
            <person name="Liu J."/>
            <person name="Jones K.M."/>
            <person name="Gansberger K."/>
            <person name="Moffat K."/>
            <person name="Hill J."/>
            <person name="Bera J."/>
            <person name="Fadrosh D."/>
            <person name="Jin S."/>
            <person name="Johri S."/>
            <person name="Kim M."/>
            <person name="Overton L."/>
            <person name="Reardon M."/>
            <person name="Tsitrin T."/>
            <person name="Vuong H."/>
            <person name="Weaver B."/>
            <person name="Ciecko A."/>
            <person name="Tallon L."/>
            <person name="Jackson J."/>
            <person name="Pai G."/>
            <person name="Aken S.V."/>
            <person name="Utterback T."/>
            <person name="Reidmuller S."/>
            <person name="Feldblyum T."/>
            <person name="Hsiao J."/>
            <person name="Zismann V."/>
            <person name="Iobst S."/>
            <person name="de Vazeille A.R."/>
            <person name="Buell C.R."/>
            <person name="Ying K."/>
            <person name="Li Y."/>
            <person name="Lu T."/>
            <person name="Huang Y."/>
            <person name="Zhao Q."/>
            <person name="Feng Q."/>
            <person name="Zhang L."/>
            <person name="Zhu J."/>
            <person name="Weng Q."/>
            <person name="Mu J."/>
            <person name="Lu Y."/>
            <person name="Fan D."/>
            <person name="Liu Y."/>
            <person name="Guan J."/>
            <person name="Zhang Y."/>
            <person name="Yu S."/>
            <person name="Liu X."/>
            <person name="Zhang Y."/>
            <person name="Hong G."/>
            <person name="Han B."/>
            <person name="Choisne N."/>
            <person name="Demange N."/>
            <person name="Orjeda G."/>
            <person name="Samain S."/>
            <person name="Cattolico L."/>
            <person name="Pelletier E."/>
            <person name="Couloux A."/>
            <person name="Segurens B."/>
            <person name="Wincker P."/>
            <person name="D'Hont A."/>
            <person name="Scarpelli C."/>
            <person name="Weissenbach J."/>
            <person name="Salanoubat M."/>
            <person name="Quetier F."/>
            <person name="Yu Y."/>
            <person name="Kim H.R."/>
            <person name="Rambo T."/>
            <person name="Currie J."/>
            <person name="Collura K."/>
            <person name="Luo M."/>
            <person name="Yang T."/>
            <person name="Ammiraju J.S.S."/>
            <person name="Engler F."/>
            <person name="Soderlund C."/>
            <person name="Wing R.A."/>
            <person name="Palmer L.E."/>
            <person name="de la Bastide M."/>
            <person name="Spiegel L."/>
            <person name="Nascimento L."/>
            <person name="Zutavern T."/>
            <person name="O'Shaughnessy A."/>
            <person name="Dike S."/>
            <person name="Dedhia N."/>
            <person name="Preston R."/>
            <person name="Balija V."/>
            <person name="McCombie W.R."/>
            <person name="Chow T."/>
            <person name="Chen H."/>
            <person name="Chung M."/>
            <person name="Chen C."/>
            <person name="Shaw J."/>
            <person name="Wu H."/>
            <person name="Hsiao K."/>
            <person name="Chao Y."/>
            <person name="Chu M."/>
            <person name="Cheng C."/>
            <person name="Hour A."/>
            <person name="Lee P."/>
            <person name="Lin S."/>
            <person name="Lin Y."/>
            <person name="Liou J."/>
            <person name="Liu S."/>
            <person name="Hsing Y."/>
            <person name="Raghuvanshi S."/>
            <person name="Mohanty A."/>
            <person name="Bharti A.K."/>
            <person name="Gaur A."/>
            <person name="Gupta V."/>
            <person name="Kumar D."/>
            <person name="Ravi V."/>
            <person name="Vij S."/>
            <person name="Kapur A."/>
            <person name="Khurana P."/>
            <person name="Khurana P."/>
            <person name="Khurana J.P."/>
            <person name="Tyagi A.K."/>
            <person name="Gaikwad K."/>
            <person name="Singh A."/>
            <person name="Dalal V."/>
            <person name="Srivastava S."/>
            <person name="Dixit A."/>
            <person name="Pal A.K."/>
            <person name="Ghazi I.A."/>
            <person name="Yadav M."/>
            <person name="Pandit A."/>
            <person name="Bhargava A."/>
            <person name="Sureshbabu K."/>
            <person name="Batra K."/>
            <person name="Sharma T.R."/>
            <person name="Mohapatra T."/>
            <person name="Singh N.K."/>
            <person name="Messing J."/>
            <person name="Nelson A.B."/>
            <person name="Fuks G."/>
            <person name="Kavchok S."/>
            <person name="Keizer G."/>
            <person name="Linton E."/>
            <person name="Llaca V."/>
            <person name="Song R."/>
            <person name="Tanyolac B."/>
            <person name="Young S."/>
            <person name="Ho-Il K."/>
            <person name="Hahn J.H."/>
            <person name="Sangsakoo G."/>
            <person name="Vanavichit A."/>
            <person name="de Mattos Luiz.A.T."/>
            <person name="Zimmer P.D."/>
            <person name="Malone G."/>
            <person name="Dellagostin O."/>
            <person name="de Oliveira A.C."/>
            <person name="Bevan M."/>
            <person name="Bancroft I."/>
            <person name="Minx P."/>
            <person name="Cordum H."/>
            <person name="Wilson R."/>
            <person name="Cheng Z."/>
            <person name="Jin W."/>
            <person name="Jiang J."/>
            <person name="Leong S.A."/>
            <person name="Iwama H."/>
            <person name="Gojobori T."/>
            <person name="Itoh T."/>
            <person name="Niimura Y."/>
            <person name="Fujii Y."/>
            <person name="Habara T."/>
            <person name="Sakai H."/>
            <person name="Sato Y."/>
            <person name="Wilson G."/>
            <person name="Kumar K."/>
            <person name="McCouch S."/>
            <person name="Juretic N."/>
            <person name="Hoen D."/>
            <person name="Wright S."/>
            <person name="Bruskiewich R."/>
            <person name="Bureau T."/>
            <person name="Miyao A."/>
            <person name="Hirochika H."/>
            <person name="Nishikawa T."/>
            <person name="Kadowaki K."/>
            <person name="Sugiura M."/>
            <person name="Burr B."/>
            <person name="Sasaki T."/>
        </authorList>
    </citation>
    <scope>NUCLEOTIDE SEQUENCE [LARGE SCALE GENOMIC DNA]</scope>
    <source>
        <strain evidence="3">cv. Nipponbare</strain>
    </source>
</reference>